<organism evidence="14 15">
    <name type="scientific">Falsibacillus pallidus</name>
    <dbReference type="NCBI Taxonomy" id="493781"/>
    <lineage>
        <taxon>Bacteria</taxon>
        <taxon>Bacillati</taxon>
        <taxon>Bacillota</taxon>
        <taxon>Bacilli</taxon>
        <taxon>Bacillales</taxon>
        <taxon>Bacillaceae</taxon>
        <taxon>Falsibacillus</taxon>
    </lineage>
</organism>
<comment type="pathway">
    <text evidence="9">Carotenoid biosynthesis; staphyloxanthin biosynthesis; staphyloxanthin from farnesyl diphosphate: step 5/5.</text>
</comment>
<evidence type="ECO:0000313" key="14">
    <source>
        <dbReference type="EMBL" id="RDI37992.1"/>
    </source>
</evidence>
<evidence type="ECO:0000256" key="2">
    <source>
        <dbReference type="ARBA" id="ARBA00022475"/>
    </source>
</evidence>
<evidence type="ECO:0000256" key="11">
    <source>
        <dbReference type="ARBA" id="ARBA00023667"/>
    </source>
</evidence>
<evidence type="ECO:0000256" key="5">
    <source>
        <dbReference type="ARBA" id="ARBA00022729"/>
    </source>
</evidence>
<protein>
    <recommendedName>
        <fullName evidence="11">Glycosyl-4,4'-diaponeurosporenoate acyltransferase</fullName>
    </recommendedName>
</protein>
<dbReference type="GO" id="GO:0005886">
    <property type="term" value="C:plasma membrane"/>
    <property type="evidence" value="ECO:0007669"/>
    <property type="project" value="UniProtKB-SubCell"/>
</dbReference>
<dbReference type="Pfam" id="PF18927">
    <property type="entry name" value="CrtO"/>
    <property type="match status" value="1"/>
</dbReference>
<evidence type="ECO:0000256" key="7">
    <source>
        <dbReference type="ARBA" id="ARBA00023136"/>
    </source>
</evidence>
<dbReference type="UniPathway" id="UPA00029">
    <property type="reaction ID" value="UER00560"/>
</dbReference>
<accession>A0A370G2Q9</accession>
<dbReference type="OrthoDB" id="3783432at2"/>
<evidence type="ECO:0000256" key="6">
    <source>
        <dbReference type="ARBA" id="ARBA00022989"/>
    </source>
</evidence>
<dbReference type="RefSeq" id="WP_114747004.1">
    <property type="nucleotide sequence ID" value="NZ_QQAY01000019.1"/>
</dbReference>
<comment type="caution">
    <text evidence="14">The sequence shown here is derived from an EMBL/GenBank/DDBJ whole genome shotgun (WGS) entry which is preliminary data.</text>
</comment>
<sequence>MIVSLPVNWIIIIDVFAWTFFHLAISAICLKMPFSWFLKDHFWFQTFSFEQSGKLWQRLFRVKTWKGLILDGTIFLKKGYSKKGLHGTKSRDLMVFAAETKRAELTHWLSILPAPLFFIWNPVWAGWVMILYAIVFNLPIIVVQRYNRGRISAITAGTRGAMKKKLVSK</sequence>
<evidence type="ECO:0000256" key="9">
    <source>
        <dbReference type="ARBA" id="ARBA00023588"/>
    </source>
</evidence>
<dbReference type="AlphaFoldDB" id="A0A370G2Q9"/>
<keyword evidence="8 14" id="KW-0012">Acyltransferase</keyword>
<comment type="subcellular location">
    <subcellularLocation>
        <location evidence="1">Cell membrane</location>
        <topology evidence="1">Single-pass membrane protein</topology>
    </subcellularLocation>
</comment>
<feature type="transmembrane region" description="Helical" evidence="13">
    <location>
        <begin position="126"/>
        <end position="143"/>
    </location>
</feature>
<keyword evidence="6 13" id="KW-1133">Transmembrane helix</keyword>
<dbReference type="InterPro" id="IPR044021">
    <property type="entry name" value="CrtO"/>
</dbReference>
<evidence type="ECO:0000256" key="4">
    <source>
        <dbReference type="ARBA" id="ARBA00022692"/>
    </source>
</evidence>
<keyword evidence="3 14" id="KW-0808">Transferase</keyword>
<reference evidence="14 15" key="1">
    <citation type="submission" date="2018-07" db="EMBL/GenBank/DDBJ databases">
        <title>Genomic Encyclopedia of Type Strains, Phase IV (KMG-IV): sequencing the most valuable type-strain genomes for metagenomic binning, comparative biology and taxonomic classification.</title>
        <authorList>
            <person name="Goeker M."/>
        </authorList>
    </citation>
    <scope>NUCLEOTIDE SEQUENCE [LARGE SCALE GENOMIC DNA]</scope>
    <source>
        <strain evidence="14 15">DSM 25281</strain>
    </source>
</reference>
<evidence type="ECO:0000313" key="15">
    <source>
        <dbReference type="Proteomes" id="UP000255326"/>
    </source>
</evidence>
<evidence type="ECO:0000256" key="1">
    <source>
        <dbReference type="ARBA" id="ARBA00004162"/>
    </source>
</evidence>
<evidence type="ECO:0000256" key="13">
    <source>
        <dbReference type="SAM" id="Phobius"/>
    </source>
</evidence>
<dbReference type="EMBL" id="QQAY01000019">
    <property type="protein sequence ID" value="RDI37992.1"/>
    <property type="molecule type" value="Genomic_DNA"/>
</dbReference>
<keyword evidence="2" id="KW-1003">Cell membrane</keyword>
<dbReference type="GO" id="GO:0016746">
    <property type="term" value="F:acyltransferase activity"/>
    <property type="evidence" value="ECO:0007669"/>
    <property type="project" value="UniProtKB-KW"/>
</dbReference>
<name>A0A370G2Q9_9BACI</name>
<dbReference type="Proteomes" id="UP000255326">
    <property type="component" value="Unassembled WGS sequence"/>
</dbReference>
<keyword evidence="5" id="KW-0732">Signal</keyword>
<comment type="similarity">
    <text evidence="10">Belongs to the acyltransferase CrtO family.</text>
</comment>
<comment type="function">
    <text evidence="12">Catalyzes the acylation of glycosyl-4,4'-diaponeurosporenoate, i.e. the esterification of glucose at the C6'' position with the carboxyl group of the C(15) fatty acid 12-methyltetradecanoic acid, to yield staphyloxanthin. This is the last step in the biosynthesis of this orange pigment, present in most staphylococci strains.</text>
</comment>
<evidence type="ECO:0000256" key="12">
    <source>
        <dbReference type="ARBA" id="ARBA00025324"/>
    </source>
</evidence>
<evidence type="ECO:0000256" key="3">
    <source>
        <dbReference type="ARBA" id="ARBA00022679"/>
    </source>
</evidence>
<proteinExistence type="inferred from homology"/>
<keyword evidence="4 13" id="KW-0812">Transmembrane</keyword>
<evidence type="ECO:0000256" key="10">
    <source>
        <dbReference type="ARBA" id="ARBA00023603"/>
    </source>
</evidence>
<evidence type="ECO:0000256" key="8">
    <source>
        <dbReference type="ARBA" id="ARBA00023315"/>
    </source>
</evidence>
<feature type="transmembrane region" description="Helical" evidence="13">
    <location>
        <begin position="6"/>
        <end position="30"/>
    </location>
</feature>
<keyword evidence="15" id="KW-1185">Reference proteome</keyword>
<gene>
    <name evidence="14" type="ORF">DFR59_1194</name>
</gene>
<keyword evidence="7 13" id="KW-0472">Membrane</keyword>